<evidence type="ECO:0000259" key="1">
    <source>
        <dbReference type="Pfam" id="PF12728"/>
    </source>
</evidence>
<dbReference type="NCBIfam" id="TIGR01764">
    <property type="entry name" value="excise"/>
    <property type="match status" value="1"/>
</dbReference>
<feature type="domain" description="Helix-turn-helix" evidence="1">
    <location>
        <begin position="16"/>
        <end position="63"/>
    </location>
</feature>
<dbReference type="EMBL" id="RFFG01000017">
    <property type="protein sequence ID" value="RMI44715.1"/>
    <property type="molecule type" value="Genomic_DNA"/>
</dbReference>
<dbReference type="InterPro" id="IPR009061">
    <property type="entry name" value="DNA-bd_dom_put_sf"/>
</dbReference>
<organism evidence="2 3">
    <name type="scientific">Actinomadura harenae</name>
    <dbReference type="NCBI Taxonomy" id="2483351"/>
    <lineage>
        <taxon>Bacteria</taxon>
        <taxon>Bacillati</taxon>
        <taxon>Actinomycetota</taxon>
        <taxon>Actinomycetes</taxon>
        <taxon>Streptosporangiales</taxon>
        <taxon>Thermomonosporaceae</taxon>
        <taxon>Actinomadura</taxon>
    </lineage>
</organism>
<evidence type="ECO:0000313" key="2">
    <source>
        <dbReference type="EMBL" id="RMI44715.1"/>
    </source>
</evidence>
<dbReference type="SUPFAM" id="SSF46955">
    <property type="entry name" value="Putative DNA-binding domain"/>
    <property type="match status" value="1"/>
</dbReference>
<dbReference type="Gene3D" id="1.10.10.10">
    <property type="entry name" value="Winged helix-like DNA-binding domain superfamily/Winged helix DNA-binding domain"/>
    <property type="match status" value="1"/>
</dbReference>
<reference evidence="2 3" key="1">
    <citation type="submission" date="2018-10" db="EMBL/GenBank/DDBJ databases">
        <title>Isolation from soil.</title>
        <authorList>
            <person name="Hu J."/>
        </authorList>
    </citation>
    <scope>NUCLEOTIDE SEQUENCE [LARGE SCALE GENOMIC DNA]</scope>
    <source>
        <strain evidence="2 3">NEAU-Ht49</strain>
    </source>
</reference>
<dbReference type="InterPro" id="IPR041657">
    <property type="entry name" value="HTH_17"/>
</dbReference>
<keyword evidence="3" id="KW-1185">Reference proteome</keyword>
<sequence>MVSQGTSPRRASLADSEELAAYLKVPARTLDDWAHRGTGPTYRRVGRHRRYRWEDVERWLDDQAVRGTGE</sequence>
<dbReference type="InterPro" id="IPR010093">
    <property type="entry name" value="SinI_DNA-bd"/>
</dbReference>
<dbReference type="InterPro" id="IPR036388">
    <property type="entry name" value="WH-like_DNA-bd_sf"/>
</dbReference>
<dbReference type="OrthoDB" id="5524782at2"/>
<dbReference type="AlphaFoldDB" id="A0A3M2M828"/>
<protein>
    <submittedName>
        <fullName evidence="2">Helix-turn-helix domain-containing protein</fullName>
    </submittedName>
</protein>
<proteinExistence type="predicted"/>
<dbReference type="GO" id="GO:0003677">
    <property type="term" value="F:DNA binding"/>
    <property type="evidence" value="ECO:0007669"/>
    <property type="project" value="InterPro"/>
</dbReference>
<dbReference type="RefSeq" id="WP_122194466.1">
    <property type="nucleotide sequence ID" value="NZ_JBHSKC010000009.1"/>
</dbReference>
<evidence type="ECO:0000313" key="3">
    <source>
        <dbReference type="Proteomes" id="UP000282674"/>
    </source>
</evidence>
<dbReference type="Pfam" id="PF12728">
    <property type="entry name" value="HTH_17"/>
    <property type="match status" value="1"/>
</dbReference>
<name>A0A3M2M828_9ACTN</name>
<accession>A0A3M2M828</accession>
<gene>
    <name evidence="2" type="ORF">EBO15_12240</name>
</gene>
<comment type="caution">
    <text evidence="2">The sequence shown here is derived from an EMBL/GenBank/DDBJ whole genome shotgun (WGS) entry which is preliminary data.</text>
</comment>
<dbReference type="Proteomes" id="UP000282674">
    <property type="component" value="Unassembled WGS sequence"/>
</dbReference>